<sequence length="205" mass="23588">MNSNVSEGSQVRRGADEDIDNRSGGENVEMNSPPNQLKRKRYHRHTPQQIQAMEEFFRDCPHPDNKQRNELSQELGMDPLQVKFWFQNKRTHMKTKHDRKENTHLRAENEKLRAENMKFRESLSNASCPACGRMAAIDDVSLDERHLRMENARLKEEINHISVVATNYVGKPFTNSTATPSSFVLRSTNLGIGATDFHEAENNKP</sequence>
<evidence type="ECO:0000259" key="8">
    <source>
        <dbReference type="PROSITE" id="PS50071"/>
    </source>
</evidence>
<accession>A0ABR0VKA0</accession>
<keyword evidence="2 5" id="KW-0238">DNA-binding</keyword>
<feature type="DNA-binding region" description="Homeobox" evidence="5">
    <location>
        <begin position="38"/>
        <end position="97"/>
    </location>
</feature>
<dbReference type="InterPro" id="IPR042160">
    <property type="entry name" value="HD-Zip_IV"/>
</dbReference>
<dbReference type="CDD" id="cd00086">
    <property type="entry name" value="homeodomain"/>
    <property type="match status" value="1"/>
</dbReference>
<evidence type="ECO:0000313" key="9">
    <source>
        <dbReference type="EMBL" id="KAK6134791.1"/>
    </source>
</evidence>
<protein>
    <recommendedName>
        <fullName evidence="8">Homeobox domain-containing protein</fullName>
    </recommendedName>
</protein>
<dbReference type="InterPro" id="IPR009057">
    <property type="entry name" value="Homeodomain-like_sf"/>
</dbReference>
<dbReference type="InterPro" id="IPR017970">
    <property type="entry name" value="Homeobox_CS"/>
</dbReference>
<evidence type="ECO:0000256" key="7">
    <source>
        <dbReference type="SAM" id="MobiDB-lite"/>
    </source>
</evidence>
<dbReference type="EMBL" id="JABTTQ020001134">
    <property type="protein sequence ID" value="KAK6134791.1"/>
    <property type="molecule type" value="Genomic_DNA"/>
</dbReference>
<feature type="region of interest" description="Disordered" evidence="7">
    <location>
        <begin position="1"/>
        <end position="46"/>
    </location>
</feature>
<keyword evidence="3 5" id="KW-0371">Homeobox</keyword>
<dbReference type="PANTHER" id="PTHR45654">
    <property type="entry name" value="HOMEOBOX-LEUCINE ZIPPER PROTEIN MERISTEM L1"/>
    <property type="match status" value="1"/>
</dbReference>
<dbReference type="Gene3D" id="1.10.10.60">
    <property type="entry name" value="Homeodomain-like"/>
    <property type="match status" value="1"/>
</dbReference>
<evidence type="ECO:0000256" key="3">
    <source>
        <dbReference type="ARBA" id="ARBA00023155"/>
    </source>
</evidence>
<dbReference type="Pfam" id="PF00046">
    <property type="entry name" value="Homeodomain"/>
    <property type="match status" value="1"/>
</dbReference>
<organism evidence="9 10">
    <name type="scientific">Rehmannia glutinosa</name>
    <name type="common">Chinese foxglove</name>
    <dbReference type="NCBI Taxonomy" id="99300"/>
    <lineage>
        <taxon>Eukaryota</taxon>
        <taxon>Viridiplantae</taxon>
        <taxon>Streptophyta</taxon>
        <taxon>Embryophyta</taxon>
        <taxon>Tracheophyta</taxon>
        <taxon>Spermatophyta</taxon>
        <taxon>Magnoliopsida</taxon>
        <taxon>eudicotyledons</taxon>
        <taxon>Gunneridae</taxon>
        <taxon>Pentapetalae</taxon>
        <taxon>asterids</taxon>
        <taxon>lamiids</taxon>
        <taxon>Lamiales</taxon>
        <taxon>Orobanchaceae</taxon>
        <taxon>Rehmannieae</taxon>
        <taxon>Rehmannia</taxon>
    </lineage>
</organism>
<feature type="compositionally biased region" description="Basic residues" evidence="7">
    <location>
        <begin position="37"/>
        <end position="46"/>
    </location>
</feature>
<dbReference type="SUPFAM" id="SSF46689">
    <property type="entry name" value="Homeodomain-like"/>
    <property type="match status" value="1"/>
</dbReference>
<evidence type="ECO:0000256" key="2">
    <source>
        <dbReference type="ARBA" id="ARBA00023125"/>
    </source>
</evidence>
<reference evidence="9 10" key="1">
    <citation type="journal article" date="2021" name="Comput. Struct. Biotechnol. J.">
        <title>De novo genome assembly of the potent medicinal plant Rehmannia glutinosa using nanopore technology.</title>
        <authorList>
            <person name="Ma L."/>
            <person name="Dong C."/>
            <person name="Song C."/>
            <person name="Wang X."/>
            <person name="Zheng X."/>
            <person name="Niu Y."/>
            <person name="Chen S."/>
            <person name="Feng W."/>
        </authorList>
    </citation>
    <scope>NUCLEOTIDE SEQUENCE [LARGE SCALE GENOMIC DNA]</scope>
    <source>
        <strain evidence="9">DH-2019</strain>
    </source>
</reference>
<evidence type="ECO:0000313" key="10">
    <source>
        <dbReference type="Proteomes" id="UP001318860"/>
    </source>
</evidence>
<name>A0ABR0VKA0_REHGL</name>
<gene>
    <name evidence="9" type="ORF">DH2020_031461</name>
</gene>
<evidence type="ECO:0000256" key="6">
    <source>
        <dbReference type="RuleBase" id="RU000682"/>
    </source>
</evidence>
<keyword evidence="10" id="KW-1185">Reference proteome</keyword>
<dbReference type="PROSITE" id="PS00027">
    <property type="entry name" value="HOMEOBOX_1"/>
    <property type="match status" value="1"/>
</dbReference>
<dbReference type="PANTHER" id="PTHR45654:SF93">
    <property type="entry name" value="HOMEOBOX-LEUCINE ZIPPER PROTEIN HDG2-RELATED"/>
    <property type="match status" value="1"/>
</dbReference>
<dbReference type="InterPro" id="IPR001356">
    <property type="entry name" value="HD"/>
</dbReference>
<feature type="compositionally biased region" description="Basic and acidic residues" evidence="7">
    <location>
        <begin position="13"/>
        <end position="23"/>
    </location>
</feature>
<dbReference type="PROSITE" id="PS50071">
    <property type="entry name" value="HOMEOBOX_2"/>
    <property type="match status" value="1"/>
</dbReference>
<keyword evidence="4 5" id="KW-0539">Nucleus</keyword>
<comment type="caution">
    <text evidence="9">The sequence shown here is derived from an EMBL/GenBank/DDBJ whole genome shotgun (WGS) entry which is preliminary data.</text>
</comment>
<feature type="domain" description="Homeobox" evidence="8">
    <location>
        <begin position="36"/>
        <end position="96"/>
    </location>
</feature>
<evidence type="ECO:0000256" key="4">
    <source>
        <dbReference type="ARBA" id="ARBA00023242"/>
    </source>
</evidence>
<dbReference type="Proteomes" id="UP001318860">
    <property type="component" value="Unassembled WGS sequence"/>
</dbReference>
<evidence type="ECO:0000256" key="5">
    <source>
        <dbReference type="PROSITE-ProRule" id="PRU00108"/>
    </source>
</evidence>
<dbReference type="SMART" id="SM00389">
    <property type="entry name" value="HOX"/>
    <property type="match status" value="1"/>
</dbReference>
<comment type="subcellular location">
    <subcellularLocation>
        <location evidence="1 5 6">Nucleus</location>
    </subcellularLocation>
</comment>
<proteinExistence type="predicted"/>
<evidence type="ECO:0000256" key="1">
    <source>
        <dbReference type="ARBA" id="ARBA00004123"/>
    </source>
</evidence>